<comment type="caution">
    <text evidence="3">The sequence shown here is derived from an EMBL/GenBank/DDBJ whole genome shotgun (WGS) entry which is preliminary data.</text>
</comment>
<dbReference type="Gene3D" id="2.60.40.10">
    <property type="entry name" value="Immunoglobulins"/>
    <property type="match status" value="1"/>
</dbReference>
<evidence type="ECO:0000259" key="2">
    <source>
        <dbReference type="PROSITE" id="PS50853"/>
    </source>
</evidence>
<evidence type="ECO:0000256" key="1">
    <source>
        <dbReference type="SAM" id="MobiDB-lite"/>
    </source>
</evidence>
<protein>
    <submittedName>
        <fullName evidence="3">Myomesin-2</fullName>
    </submittedName>
</protein>
<dbReference type="InterPro" id="IPR003961">
    <property type="entry name" value="FN3_dom"/>
</dbReference>
<dbReference type="Proteomes" id="UP001266305">
    <property type="component" value="Unassembled WGS sequence"/>
</dbReference>
<dbReference type="EMBL" id="JASSZA010000014">
    <property type="protein sequence ID" value="KAK2094018.1"/>
    <property type="molecule type" value="Genomic_DNA"/>
</dbReference>
<name>A0ABQ9UAC7_SAGOE</name>
<evidence type="ECO:0000313" key="4">
    <source>
        <dbReference type="Proteomes" id="UP001266305"/>
    </source>
</evidence>
<gene>
    <name evidence="3" type="primary">MYOM2_2</name>
    <name evidence="3" type="ORF">P7K49_027756</name>
</gene>
<feature type="region of interest" description="Disordered" evidence="1">
    <location>
        <begin position="1"/>
        <end position="27"/>
    </location>
</feature>
<accession>A0ABQ9UAC7</accession>
<dbReference type="PROSITE" id="PS50853">
    <property type="entry name" value="FN3"/>
    <property type="match status" value="1"/>
</dbReference>
<reference evidence="3 4" key="1">
    <citation type="submission" date="2023-05" db="EMBL/GenBank/DDBJ databases">
        <title>B98-5 Cell Line De Novo Hybrid Assembly: An Optical Mapping Approach.</title>
        <authorList>
            <person name="Kananen K."/>
            <person name="Auerbach J.A."/>
            <person name="Kautto E."/>
            <person name="Blachly J.S."/>
        </authorList>
    </citation>
    <scope>NUCLEOTIDE SEQUENCE [LARGE SCALE GENOMIC DNA]</scope>
    <source>
        <strain evidence="3">B95-8</strain>
        <tissue evidence="3">Cell line</tissue>
    </source>
</reference>
<keyword evidence="4" id="KW-1185">Reference proteome</keyword>
<evidence type="ECO:0000313" key="3">
    <source>
        <dbReference type="EMBL" id="KAK2094018.1"/>
    </source>
</evidence>
<organism evidence="3 4">
    <name type="scientific">Saguinus oedipus</name>
    <name type="common">Cotton-top tamarin</name>
    <name type="synonym">Oedipomidas oedipus</name>
    <dbReference type="NCBI Taxonomy" id="9490"/>
    <lineage>
        <taxon>Eukaryota</taxon>
        <taxon>Metazoa</taxon>
        <taxon>Chordata</taxon>
        <taxon>Craniata</taxon>
        <taxon>Vertebrata</taxon>
        <taxon>Euteleostomi</taxon>
        <taxon>Mammalia</taxon>
        <taxon>Eutheria</taxon>
        <taxon>Euarchontoglires</taxon>
        <taxon>Primates</taxon>
        <taxon>Haplorrhini</taxon>
        <taxon>Platyrrhini</taxon>
        <taxon>Cebidae</taxon>
        <taxon>Callitrichinae</taxon>
        <taxon>Saguinus</taxon>
    </lineage>
</organism>
<dbReference type="InterPro" id="IPR036116">
    <property type="entry name" value="FN3_sf"/>
</dbReference>
<proteinExistence type="predicted"/>
<feature type="domain" description="Fibronectin type-III" evidence="2">
    <location>
        <begin position="26"/>
        <end position="62"/>
    </location>
</feature>
<sequence>MMTTGSAVTSTTHSNADPLVTGAPGAPMDLQCHDANRDYVIVTWKPPNTTTESPVVGYFVDR</sequence>
<dbReference type="SUPFAM" id="SSF49265">
    <property type="entry name" value="Fibronectin type III"/>
    <property type="match status" value="1"/>
</dbReference>
<dbReference type="CDD" id="cd00063">
    <property type="entry name" value="FN3"/>
    <property type="match status" value="1"/>
</dbReference>
<dbReference type="InterPro" id="IPR013783">
    <property type="entry name" value="Ig-like_fold"/>
</dbReference>
<feature type="compositionally biased region" description="Polar residues" evidence="1">
    <location>
        <begin position="1"/>
        <end position="15"/>
    </location>
</feature>